<keyword evidence="2" id="KW-0442">Lipid degradation</keyword>
<feature type="active site" description="Proton acceptor" evidence="2">
    <location>
        <position position="196"/>
    </location>
</feature>
<protein>
    <submittedName>
        <fullName evidence="4">Patatin-like phospholipase family protein</fullName>
    </submittedName>
</protein>
<accession>A0A7D7QBE8</accession>
<reference evidence="5" key="1">
    <citation type="submission" date="2020-06" db="EMBL/GenBank/DDBJ databases">
        <title>Nostoc edaphicum CCNP1411 genome.</title>
        <authorList>
            <person name="Fidor A."/>
            <person name="Grabski M."/>
            <person name="Gawor J."/>
            <person name="Gromadka R."/>
            <person name="Wegrzyn G."/>
            <person name="Mazur-Marzec H."/>
        </authorList>
    </citation>
    <scope>NUCLEOTIDE SEQUENCE [LARGE SCALE GENOMIC DNA]</scope>
    <source>
        <strain evidence="5">CCNP1411</strain>
    </source>
</reference>
<dbReference type="PANTHER" id="PTHR24138">
    <property type="entry name" value="INTRACELLLAR PHOSPHOLIPASE A FAMILY"/>
    <property type="match status" value="1"/>
</dbReference>
<dbReference type="CDD" id="cd07199">
    <property type="entry name" value="Pat17_PNPLA8_PNPLA9_like"/>
    <property type="match status" value="1"/>
</dbReference>
<proteinExistence type="predicted"/>
<dbReference type="RefSeq" id="WP_181929589.1">
    <property type="nucleotide sequence ID" value="NZ_CP054698.1"/>
</dbReference>
<dbReference type="AlphaFoldDB" id="A0A7D7QBE8"/>
<keyword evidence="1 2" id="KW-0443">Lipid metabolism</keyword>
<sequence>MSSLKSEKFKILVLDGGGIRGVVTAIILQSVQEQVGKPLNQYFDLIAGTSTGSILAAGIALGLEPKKLINIYEKRGQEIFNALWLRKNVMKWFLGSKYSNKGLIKVLREELGEVTLRQVGEISKAQLLILAYDTLYRNTTFFASRCPEENRWFNDMKLWEVCLSSASAPTFFPPYEFQWKDPNSSATDEWKFPHVDGGVSANCPALAALSYATNVKKINISDITMLSIGTGATTKPIEYKEMKNWGTLSWGEHVPDVFMGGQIQIATDLCSEIIQAANPGGYLRLQFLLNERFGERINPLSPRPILPLKEQKNKYINKAINEAMDDTSEDNIKNLREAASKFAKEKSSDIKKFILDQDPNALMSPLVAEGATTY</sequence>
<feature type="domain" description="PNPLA" evidence="3">
    <location>
        <begin position="12"/>
        <end position="209"/>
    </location>
</feature>
<feature type="short sequence motif" description="DGA/G" evidence="2">
    <location>
        <begin position="196"/>
        <end position="198"/>
    </location>
</feature>
<evidence type="ECO:0000313" key="4">
    <source>
        <dbReference type="EMBL" id="QMS92055.1"/>
    </source>
</evidence>
<dbReference type="InterPro" id="IPR047156">
    <property type="entry name" value="Teg/CotR/CapV-like"/>
</dbReference>
<evidence type="ECO:0000259" key="3">
    <source>
        <dbReference type="PROSITE" id="PS51635"/>
    </source>
</evidence>
<dbReference type="GO" id="GO:0016787">
    <property type="term" value="F:hydrolase activity"/>
    <property type="evidence" value="ECO:0007669"/>
    <property type="project" value="UniProtKB-UniRule"/>
</dbReference>
<dbReference type="GO" id="GO:0016042">
    <property type="term" value="P:lipid catabolic process"/>
    <property type="evidence" value="ECO:0007669"/>
    <property type="project" value="UniProtKB-UniRule"/>
</dbReference>
<dbReference type="Pfam" id="PF01734">
    <property type="entry name" value="Patatin"/>
    <property type="match status" value="1"/>
</dbReference>
<organism evidence="4 5">
    <name type="scientific">Nostoc edaphicum CCNP1411</name>
    <dbReference type="NCBI Taxonomy" id="1472755"/>
    <lineage>
        <taxon>Bacteria</taxon>
        <taxon>Bacillati</taxon>
        <taxon>Cyanobacteriota</taxon>
        <taxon>Cyanophyceae</taxon>
        <taxon>Nostocales</taxon>
        <taxon>Nostocaceae</taxon>
        <taxon>Nostoc</taxon>
    </lineage>
</organism>
<dbReference type="PROSITE" id="PS51635">
    <property type="entry name" value="PNPLA"/>
    <property type="match status" value="1"/>
</dbReference>
<dbReference type="InterPro" id="IPR016035">
    <property type="entry name" value="Acyl_Trfase/lysoPLipase"/>
</dbReference>
<evidence type="ECO:0000256" key="2">
    <source>
        <dbReference type="PROSITE-ProRule" id="PRU01161"/>
    </source>
</evidence>
<evidence type="ECO:0000313" key="5">
    <source>
        <dbReference type="Proteomes" id="UP000514713"/>
    </source>
</evidence>
<evidence type="ECO:0000256" key="1">
    <source>
        <dbReference type="ARBA" id="ARBA00023098"/>
    </source>
</evidence>
<feature type="active site" description="Nucleophile" evidence="2">
    <location>
        <position position="50"/>
    </location>
</feature>
<feature type="short sequence motif" description="GXSXG" evidence="2">
    <location>
        <begin position="48"/>
        <end position="52"/>
    </location>
</feature>
<dbReference type="SUPFAM" id="SSF52151">
    <property type="entry name" value="FabD/lysophospholipase-like"/>
    <property type="match status" value="1"/>
</dbReference>
<gene>
    <name evidence="4" type="ORF">HUN01_32280</name>
</gene>
<name>A0A7D7QBE8_9NOSO</name>
<dbReference type="InterPro" id="IPR002641">
    <property type="entry name" value="PNPLA_dom"/>
</dbReference>
<dbReference type="EMBL" id="CP054698">
    <property type="protein sequence ID" value="QMS92055.1"/>
    <property type="molecule type" value="Genomic_DNA"/>
</dbReference>
<keyword evidence="2" id="KW-0378">Hydrolase</keyword>
<dbReference type="KEGG" id="ned:HUN01_32280"/>
<dbReference type="Gene3D" id="3.40.1090.10">
    <property type="entry name" value="Cytosolic phospholipase A2 catalytic domain"/>
    <property type="match status" value="1"/>
</dbReference>
<keyword evidence="5" id="KW-1185">Reference proteome</keyword>
<dbReference type="PANTHER" id="PTHR24138:SF10">
    <property type="entry name" value="PHOSPHOLIPASE A2"/>
    <property type="match status" value="1"/>
</dbReference>
<feature type="short sequence motif" description="GXGXXG" evidence="2">
    <location>
        <begin position="16"/>
        <end position="21"/>
    </location>
</feature>
<dbReference type="Proteomes" id="UP000514713">
    <property type="component" value="Chromosome"/>
</dbReference>